<gene>
    <name evidence="2" type="ORF">SAMN05444170_6551</name>
</gene>
<evidence type="ECO:0000313" key="2">
    <source>
        <dbReference type="EMBL" id="SHN86108.1"/>
    </source>
</evidence>
<feature type="domain" description="NIPSNAP" evidence="1">
    <location>
        <begin position="3"/>
        <end position="105"/>
    </location>
</feature>
<evidence type="ECO:0000313" key="3">
    <source>
        <dbReference type="Proteomes" id="UP000184096"/>
    </source>
</evidence>
<dbReference type="Gene3D" id="3.30.70.100">
    <property type="match status" value="1"/>
</dbReference>
<keyword evidence="3" id="KW-1185">Reference proteome</keyword>
<organism evidence="2 3">
    <name type="scientific">Bradyrhizobium erythrophlei</name>
    <dbReference type="NCBI Taxonomy" id="1437360"/>
    <lineage>
        <taxon>Bacteria</taxon>
        <taxon>Pseudomonadati</taxon>
        <taxon>Pseudomonadota</taxon>
        <taxon>Alphaproteobacteria</taxon>
        <taxon>Hyphomicrobiales</taxon>
        <taxon>Nitrobacteraceae</taxon>
        <taxon>Bradyrhizobium</taxon>
    </lineage>
</organism>
<dbReference type="InterPro" id="IPR011008">
    <property type="entry name" value="Dimeric_a/b-barrel"/>
</dbReference>
<sequence length="108" mass="12446">MIYETRVYRCLPGRLPALLKRFDTITLKLWEKHGIRQAGFFTTLVGESNQELTYLLAWESLAEREKKWTAFQSDPEWIEARAKTEADGQIVGNIVNQLLVPTSFSSVK</sequence>
<dbReference type="SUPFAM" id="SSF54909">
    <property type="entry name" value="Dimeric alpha+beta barrel"/>
    <property type="match status" value="1"/>
</dbReference>
<dbReference type="Proteomes" id="UP000184096">
    <property type="component" value="Chromosome I"/>
</dbReference>
<dbReference type="Pfam" id="PF07978">
    <property type="entry name" value="NIPSNAP"/>
    <property type="match status" value="1"/>
</dbReference>
<protein>
    <submittedName>
        <fullName evidence="2">NIPSNAP protein</fullName>
    </submittedName>
</protein>
<name>A0A1M7UT35_9BRAD</name>
<proteinExistence type="predicted"/>
<dbReference type="RefSeq" id="WP_072824323.1">
    <property type="nucleotide sequence ID" value="NZ_LT670849.1"/>
</dbReference>
<dbReference type="InterPro" id="IPR012577">
    <property type="entry name" value="NIPSNAP"/>
</dbReference>
<dbReference type="AlphaFoldDB" id="A0A1M7UT35"/>
<dbReference type="EMBL" id="LT670849">
    <property type="protein sequence ID" value="SHN86108.1"/>
    <property type="molecule type" value="Genomic_DNA"/>
</dbReference>
<reference evidence="3" key="1">
    <citation type="submission" date="2016-11" db="EMBL/GenBank/DDBJ databases">
        <authorList>
            <person name="Varghese N."/>
            <person name="Submissions S."/>
        </authorList>
    </citation>
    <scope>NUCLEOTIDE SEQUENCE [LARGE SCALE GENOMIC DNA]</scope>
    <source>
        <strain evidence="3">GAS401</strain>
    </source>
</reference>
<evidence type="ECO:0000259" key="1">
    <source>
        <dbReference type="Pfam" id="PF07978"/>
    </source>
</evidence>
<accession>A0A1M7UT35</accession>
<dbReference type="OrthoDB" id="9812037at2"/>